<dbReference type="OrthoDB" id="3511142at2759"/>
<dbReference type="InterPro" id="IPR045518">
    <property type="entry name" value="2EXR"/>
</dbReference>
<organism evidence="2 3">
    <name type="scientific">Cadophora malorum</name>
    <dbReference type="NCBI Taxonomy" id="108018"/>
    <lineage>
        <taxon>Eukaryota</taxon>
        <taxon>Fungi</taxon>
        <taxon>Dikarya</taxon>
        <taxon>Ascomycota</taxon>
        <taxon>Pezizomycotina</taxon>
        <taxon>Leotiomycetes</taxon>
        <taxon>Helotiales</taxon>
        <taxon>Ploettnerulaceae</taxon>
        <taxon>Cadophora</taxon>
    </lineage>
</organism>
<dbReference type="AlphaFoldDB" id="A0A8H7T1F2"/>
<dbReference type="EMBL" id="JAFJYH010000697">
    <property type="protein sequence ID" value="KAG4410508.1"/>
    <property type="molecule type" value="Genomic_DNA"/>
</dbReference>
<name>A0A8H7T1F2_9HELO</name>
<protein>
    <recommendedName>
        <fullName evidence="1">2EXR domain-containing protein</fullName>
    </recommendedName>
</protein>
<evidence type="ECO:0000259" key="1">
    <source>
        <dbReference type="Pfam" id="PF20150"/>
    </source>
</evidence>
<accession>A0A8H7T1F2</accession>
<gene>
    <name evidence="2" type="ORF">IFR04_016357</name>
</gene>
<proteinExistence type="predicted"/>
<sequence>MEVPAGDDIQQAIAMLPRRVYNVNTSVDLTEFHYFRKLPPEMRNMIYRLVLTSKHSIQICSPLGKRRRGAHSNFASILLANKATYDQARGIYYLYNTFAIGNNL</sequence>
<feature type="domain" description="2EXR" evidence="1">
    <location>
        <begin position="32"/>
        <end position="91"/>
    </location>
</feature>
<evidence type="ECO:0000313" key="3">
    <source>
        <dbReference type="Proteomes" id="UP000664132"/>
    </source>
</evidence>
<keyword evidence="3" id="KW-1185">Reference proteome</keyword>
<reference evidence="2" key="1">
    <citation type="submission" date="2021-02" db="EMBL/GenBank/DDBJ databases">
        <title>Genome sequence Cadophora malorum strain M34.</title>
        <authorList>
            <person name="Stefanovic E."/>
            <person name="Vu D."/>
            <person name="Scully C."/>
            <person name="Dijksterhuis J."/>
            <person name="Roader J."/>
            <person name="Houbraken J."/>
        </authorList>
    </citation>
    <scope>NUCLEOTIDE SEQUENCE</scope>
    <source>
        <strain evidence="2">M34</strain>
    </source>
</reference>
<dbReference type="Proteomes" id="UP000664132">
    <property type="component" value="Unassembled WGS sequence"/>
</dbReference>
<dbReference type="Pfam" id="PF20150">
    <property type="entry name" value="2EXR"/>
    <property type="match status" value="1"/>
</dbReference>
<evidence type="ECO:0000313" key="2">
    <source>
        <dbReference type="EMBL" id="KAG4410508.1"/>
    </source>
</evidence>
<comment type="caution">
    <text evidence="2">The sequence shown here is derived from an EMBL/GenBank/DDBJ whole genome shotgun (WGS) entry which is preliminary data.</text>
</comment>